<sequence length="248" mass="26634">MPVAALLVPLVLLLAWSLAARHGLLPDQILPDPRVVLQTLRESAASGELLEHTLVSLQRVAVGFAAGAAAGLALGTALGLSRTLRGLLDGSFLALAQIPVLGWLPLMILLVGLDEELKVIVIGWSAFVPVVLNTTQGMRDVPPALREVGQVLTFDPWSMFTRIVLPAALPAIFTGLREGLANSWQTLVAVELFASSEGLGFLMSWGRQLFQLDLVLVVVLVVGSIGFVLNWSLGRVEQRLRRWQVSAA</sequence>
<comment type="similarity">
    <text evidence="7">Belongs to the binding-protein-dependent transport system permease family.</text>
</comment>
<keyword evidence="4 7" id="KW-0812">Transmembrane</keyword>
<comment type="caution">
    <text evidence="9">The sequence shown here is derived from an EMBL/GenBank/DDBJ whole genome shotgun (WGS) entry which is preliminary data.</text>
</comment>
<dbReference type="InterPro" id="IPR000515">
    <property type="entry name" value="MetI-like"/>
</dbReference>
<evidence type="ECO:0000256" key="7">
    <source>
        <dbReference type="RuleBase" id="RU363032"/>
    </source>
</evidence>
<proteinExistence type="inferred from homology"/>
<dbReference type="GO" id="GO:0055085">
    <property type="term" value="P:transmembrane transport"/>
    <property type="evidence" value="ECO:0007669"/>
    <property type="project" value="InterPro"/>
</dbReference>
<reference evidence="9 10" key="1">
    <citation type="submission" date="2019-09" db="EMBL/GenBank/DDBJ databases">
        <title>Genome sequence of Rhodovastum atsumiense, a diverse member of the Acetobacteraceae family of non-sulfur purple photosynthetic bacteria.</title>
        <authorList>
            <person name="Meyer T."/>
            <person name="Kyndt J."/>
        </authorList>
    </citation>
    <scope>NUCLEOTIDE SEQUENCE [LARGE SCALE GENOMIC DNA]</scope>
    <source>
        <strain evidence="9 10">DSM 21279</strain>
    </source>
</reference>
<dbReference type="PROSITE" id="PS50928">
    <property type="entry name" value="ABC_TM1"/>
    <property type="match status" value="1"/>
</dbReference>
<comment type="subcellular location">
    <subcellularLocation>
        <location evidence="1 7">Cell membrane</location>
        <topology evidence="1 7">Multi-pass membrane protein</topology>
    </subcellularLocation>
</comment>
<dbReference type="Gene3D" id="1.10.3720.10">
    <property type="entry name" value="MetI-like"/>
    <property type="match status" value="1"/>
</dbReference>
<evidence type="ECO:0000256" key="3">
    <source>
        <dbReference type="ARBA" id="ARBA00022475"/>
    </source>
</evidence>
<feature type="transmembrane region" description="Helical" evidence="7">
    <location>
        <begin position="209"/>
        <end position="233"/>
    </location>
</feature>
<dbReference type="InterPro" id="IPR035906">
    <property type="entry name" value="MetI-like_sf"/>
</dbReference>
<evidence type="ECO:0000313" key="9">
    <source>
        <dbReference type="EMBL" id="KAA5612645.1"/>
    </source>
</evidence>
<keyword evidence="5 7" id="KW-1133">Transmembrane helix</keyword>
<evidence type="ECO:0000313" key="10">
    <source>
        <dbReference type="Proteomes" id="UP000325255"/>
    </source>
</evidence>
<keyword evidence="6 7" id="KW-0472">Membrane</keyword>
<dbReference type="PANTHER" id="PTHR30151">
    <property type="entry name" value="ALKANE SULFONATE ABC TRANSPORTER-RELATED, MEMBRANE SUBUNIT"/>
    <property type="match status" value="1"/>
</dbReference>
<evidence type="ECO:0000259" key="8">
    <source>
        <dbReference type="PROSITE" id="PS50928"/>
    </source>
</evidence>
<organism evidence="9 10">
    <name type="scientific">Rhodovastum atsumiense</name>
    <dbReference type="NCBI Taxonomy" id="504468"/>
    <lineage>
        <taxon>Bacteria</taxon>
        <taxon>Pseudomonadati</taxon>
        <taxon>Pseudomonadota</taxon>
        <taxon>Alphaproteobacteria</taxon>
        <taxon>Acetobacterales</taxon>
        <taxon>Acetobacteraceae</taxon>
        <taxon>Rhodovastum</taxon>
    </lineage>
</organism>
<evidence type="ECO:0000256" key="6">
    <source>
        <dbReference type="ARBA" id="ARBA00023136"/>
    </source>
</evidence>
<feature type="transmembrane region" description="Helical" evidence="7">
    <location>
        <begin position="92"/>
        <end position="113"/>
    </location>
</feature>
<evidence type="ECO:0000256" key="2">
    <source>
        <dbReference type="ARBA" id="ARBA00022448"/>
    </source>
</evidence>
<accession>A0A5M6IZ39</accession>
<dbReference type="SUPFAM" id="SSF161098">
    <property type="entry name" value="MetI-like"/>
    <property type="match status" value="1"/>
</dbReference>
<dbReference type="EMBL" id="VWPK01000011">
    <property type="protein sequence ID" value="KAA5612645.1"/>
    <property type="molecule type" value="Genomic_DNA"/>
</dbReference>
<dbReference type="Pfam" id="PF00528">
    <property type="entry name" value="BPD_transp_1"/>
    <property type="match status" value="1"/>
</dbReference>
<dbReference type="GO" id="GO:0005886">
    <property type="term" value="C:plasma membrane"/>
    <property type="evidence" value="ECO:0007669"/>
    <property type="project" value="UniProtKB-SubCell"/>
</dbReference>
<gene>
    <name evidence="9" type="ORF">F1189_09165</name>
</gene>
<keyword evidence="2 7" id="KW-0813">Transport</keyword>
<keyword evidence="3" id="KW-1003">Cell membrane</keyword>
<name>A0A5M6IZ39_9PROT</name>
<dbReference type="PANTHER" id="PTHR30151:SF38">
    <property type="entry name" value="ALIPHATIC SULFONATES TRANSPORT PERMEASE PROTEIN SSUC-RELATED"/>
    <property type="match status" value="1"/>
</dbReference>
<protein>
    <submittedName>
        <fullName evidence="9">ABC transporter permease</fullName>
    </submittedName>
</protein>
<dbReference type="OrthoDB" id="9799271at2"/>
<dbReference type="AlphaFoldDB" id="A0A5M6IZ39"/>
<evidence type="ECO:0000256" key="4">
    <source>
        <dbReference type="ARBA" id="ARBA00022692"/>
    </source>
</evidence>
<dbReference type="Proteomes" id="UP000325255">
    <property type="component" value="Unassembled WGS sequence"/>
</dbReference>
<keyword evidence="10" id="KW-1185">Reference proteome</keyword>
<feature type="transmembrane region" description="Helical" evidence="7">
    <location>
        <begin position="60"/>
        <end position="80"/>
    </location>
</feature>
<feature type="domain" description="ABC transmembrane type-1" evidence="8">
    <location>
        <begin position="49"/>
        <end position="233"/>
    </location>
</feature>
<evidence type="ECO:0000256" key="1">
    <source>
        <dbReference type="ARBA" id="ARBA00004651"/>
    </source>
</evidence>
<evidence type="ECO:0000256" key="5">
    <source>
        <dbReference type="ARBA" id="ARBA00022989"/>
    </source>
</evidence>
<dbReference type="CDD" id="cd06261">
    <property type="entry name" value="TM_PBP2"/>
    <property type="match status" value="1"/>
</dbReference>